<protein>
    <submittedName>
        <fullName evidence="14">Colicin I receptor</fullName>
    </submittedName>
</protein>
<evidence type="ECO:0000256" key="9">
    <source>
        <dbReference type="ARBA" id="ARBA00023237"/>
    </source>
</evidence>
<evidence type="ECO:0000256" key="8">
    <source>
        <dbReference type="ARBA" id="ARBA00023170"/>
    </source>
</evidence>
<dbReference type="InterPro" id="IPR013784">
    <property type="entry name" value="Carb-bd-like_fold"/>
</dbReference>
<evidence type="ECO:0000256" key="5">
    <source>
        <dbReference type="ARBA" id="ARBA00022729"/>
    </source>
</evidence>
<evidence type="ECO:0000256" key="6">
    <source>
        <dbReference type="ARBA" id="ARBA00023077"/>
    </source>
</evidence>
<dbReference type="InterPro" id="IPR037066">
    <property type="entry name" value="Plug_dom_sf"/>
</dbReference>
<keyword evidence="8 14" id="KW-0675">Receptor</keyword>
<feature type="domain" description="TonB-dependent receptor plug" evidence="13">
    <location>
        <begin position="121"/>
        <end position="225"/>
    </location>
</feature>
<dbReference type="GO" id="GO:0015344">
    <property type="term" value="F:siderophore uptake transmembrane transporter activity"/>
    <property type="evidence" value="ECO:0007669"/>
    <property type="project" value="TreeGrafter"/>
</dbReference>
<keyword evidence="9 10" id="KW-0998">Cell outer membrane</keyword>
<keyword evidence="5" id="KW-0732">Signal</keyword>
<evidence type="ECO:0000256" key="1">
    <source>
        <dbReference type="ARBA" id="ARBA00004571"/>
    </source>
</evidence>
<dbReference type="InterPro" id="IPR000531">
    <property type="entry name" value="Beta-barrel_TonB"/>
</dbReference>
<keyword evidence="4 10" id="KW-0812">Transmembrane</keyword>
<dbReference type="GO" id="GO:0044718">
    <property type="term" value="P:siderophore transmembrane transport"/>
    <property type="evidence" value="ECO:0007669"/>
    <property type="project" value="TreeGrafter"/>
</dbReference>
<name>A0A4P6ZCF4_9FLAO</name>
<keyword evidence="6 11" id="KW-0798">TonB box</keyword>
<evidence type="ECO:0000313" key="15">
    <source>
        <dbReference type="Proteomes" id="UP000294419"/>
    </source>
</evidence>
<dbReference type="PROSITE" id="PS52016">
    <property type="entry name" value="TONB_DEPENDENT_REC_3"/>
    <property type="match status" value="1"/>
</dbReference>
<keyword evidence="15" id="KW-1185">Reference proteome</keyword>
<dbReference type="OrthoDB" id="9760333at2"/>
<dbReference type="Gene3D" id="2.60.40.1120">
    <property type="entry name" value="Carboxypeptidase-like, regulatory domain"/>
    <property type="match status" value="1"/>
</dbReference>
<dbReference type="PANTHER" id="PTHR30069">
    <property type="entry name" value="TONB-DEPENDENT OUTER MEMBRANE RECEPTOR"/>
    <property type="match status" value="1"/>
</dbReference>
<dbReference type="Pfam" id="PF13620">
    <property type="entry name" value="CarboxypepD_reg"/>
    <property type="match status" value="1"/>
</dbReference>
<accession>A0A4P6ZCF4</accession>
<dbReference type="Pfam" id="PF07715">
    <property type="entry name" value="Plug"/>
    <property type="match status" value="1"/>
</dbReference>
<evidence type="ECO:0000256" key="11">
    <source>
        <dbReference type="RuleBase" id="RU003357"/>
    </source>
</evidence>
<dbReference type="Gene3D" id="2.170.130.10">
    <property type="entry name" value="TonB-dependent receptor, plug domain"/>
    <property type="match status" value="1"/>
</dbReference>
<dbReference type="InterPro" id="IPR039426">
    <property type="entry name" value="TonB-dep_rcpt-like"/>
</dbReference>
<dbReference type="SUPFAM" id="SSF56935">
    <property type="entry name" value="Porins"/>
    <property type="match status" value="1"/>
</dbReference>
<proteinExistence type="inferred from homology"/>
<gene>
    <name evidence="14" type="primary">cirA_1</name>
    <name evidence="14" type="ORF">NBC122_00154</name>
</gene>
<comment type="similarity">
    <text evidence="10 11">Belongs to the TonB-dependent receptor family.</text>
</comment>
<dbReference type="Gene3D" id="2.40.170.20">
    <property type="entry name" value="TonB-dependent receptor, beta-barrel domain"/>
    <property type="match status" value="1"/>
</dbReference>
<dbReference type="InterPro" id="IPR012910">
    <property type="entry name" value="Plug_dom"/>
</dbReference>
<dbReference type="RefSeq" id="WP_133438553.1">
    <property type="nucleotide sequence ID" value="NZ_CP037954.1"/>
</dbReference>
<keyword evidence="7 10" id="KW-0472">Membrane</keyword>
<dbReference type="Pfam" id="PF00593">
    <property type="entry name" value="TonB_dep_Rec_b-barrel"/>
    <property type="match status" value="1"/>
</dbReference>
<evidence type="ECO:0000313" key="14">
    <source>
        <dbReference type="EMBL" id="QBO57012.1"/>
    </source>
</evidence>
<evidence type="ECO:0000256" key="10">
    <source>
        <dbReference type="PROSITE-ProRule" id="PRU01360"/>
    </source>
</evidence>
<evidence type="ECO:0000259" key="13">
    <source>
        <dbReference type="Pfam" id="PF07715"/>
    </source>
</evidence>
<evidence type="ECO:0000256" key="2">
    <source>
        <dbReference type="ARBA" id="ARBA00022448"/>
    </source>
</evidence>
<dbReference type="AlphaFoldDB" id="A0A4P6ZCF4"/>
<organism evidence="14 15">
    <name type="scientific">Chryseobacterium salivictor</name>
    <dbReference type="NCBI Taxonomy" id="2547600"/>
    <lineage>
        <taxon>Bacteria</taxon>
        <taxon>Pseudomonadati</taxon>
        <taxon>Bacteroidota</taxon>
        <taxon>Flavobacteriia</taxon>
        <taxon>Flavobacteriales</taxon>
        <taxon>Weeksellaceae</taxon>
        <taxon>Chryseobacterium group</taxon>
        <taxon>Chryseobacterium</taxon>
    </lineage>
</organism>
<evidence type="ECO:0000256" key="4">
    <source>
        <dbReference type="ARBA" id="ARBA00022692"/>
    </source>
</evidence>
<sequence>MKRGLLSFGCLIATGFYFAQHSSITGQITGGGILKPAVGVDLEGTDYSTFSDSSGVFRFSEIPSGHYKVRVKLNDFQPFYKEVVIKENDSLTLDINLKATDRGSDIEDVVITGTLKSVRRSDSPVTIEVYSPAYFKKNPTPNIFDALQNVNGVRPQLNCNICSTGDIHINGLEGPYTMVLIDGMPIVSSLGTVYGMSGIPNSLVERIEIVKGPASSLYGSEAVGGLINVITNNPHTAPLFSADLFSTTWGEYNLDVGFKFNAGKKAKVLTGINYFNYQNKIDNNHDNFTDVTLQDRISLFQKWNFQRKENRLFSIATRYMYEERWGGDMRWNKSYRGGDEIYGESIYTSRTEFFGSYQLPVNEKIFLGFSFVNHDQDSRYGETSYIANQKIAFSQLNWDKKAGNHDLLFGAAMRYTYYDDNTAGTSTILGENKPEKTYLPGVFIQDEIRLAENHQLLLGFRYDYNNIHRNIFTPRMAYKWSVDQNNILRLNAGTGFRVVNLFTEDHAALTGARNVVVLNDLKPEKSYNINLNYTKKMYFGSGSHIALDASAFYTYFTNRIVPDYETNTSQIIYDNIGGNAVSKGFSLNANLNFANGLKFIMGGTAMENTITDNGITEHQILTEKFMGIWAVSYKIRAWKTAIDYTGNISSLMRLPLLGQLDPRKRYSPWWSIQNIQFTYEGFQKFEIYAGVKNILNWTPNKGTPFIISRANDPFNKQVKFDSSGQVVATPDNPYALTFDPNYVYAPNQGIRSFLGVRFTFK</sequence>
<feature type="domain" description="TonB-dependent receptor-like beta-barrel" evidence="12">
    <location>
        <begin position="272"/>
        <end position="694"/>
    </location>
</feature>
<evidence type="ECO:0000256" key="3">
    <source>
        <dbReference type="ARBA" id="ARBA00022452"/>
    </source>
</evidence>
<dbReference type="PANTHER" id="PTHR30069:SF29">
    <property type="entry name" value="HEMOGLOBIN AND HEMOGLOBIN-HAPTOGLOBIN-BINDING PROTEIN 1-RELATED"/>
    <property type="match status" value="1"/>
</dbReference>
<dbReference type="GO" id="GO:0009279">
    <property type="term" value="C:cell outer membrane"/>
    <property type="evidence" value="ECO:0007669"/>
    <property type="project" value="UniProtKB-SubCell"/>
</dbReference>
<comment type="subcellular location">
    <subcellularLocation>
        <location evidence="1 10">Cell outer membrane</location>
        <topology evidence="1 10">Multi-pass membrane protein</topology>
    </subcellularLocation>
</comment>
<evidence type="ECO:0000259" key="12">
    <source>
        <dbReference type="Pfam" id="PF00593"/>
    </source>
</evidence>
<dbReference type="SUPFAM" id="SSF49452">
    <property type="entry name" value="Starch-binding domain-like"/>
    <property type="match status" value="1"/>
</dbReference>
<keyword evidence="3 10" id="KW-1134">Transmembrane beta strand</keyword>
<dbReference type="EMBL" id="CP037954">
    <property type="protein sequence ID" value="QBO57012.1"/>
    <property type="molecule type" value="Genomic_DNA"/>
</dbReference>
<dbReference type="GO" id="GO:0030246">
    <property type="term" value="F:carbohydrate binding"/>
    <property type="evidence" value="ECO:0007669"/>
    <property type="project" value="InterPro"/>
</dbReference>
<reference evidence="14 15" key="1">
    <citation type="submission" date="2019-03" db="EMBL/GenBank/DDBJ databases">
        <authorList>
            <person name="Kim H."/>
            <person name="Yu S.-M."/>
        </authorList>
    </citation>
    <scope>NUCLEOTIDE SEQUENCE [LARGE SCALE GENOMIC DNA]</scope>
    <source>
        <strain evidence="14 15">NBC122</strain>
    </source>
</reference>
<dbReference type="Proteomes" id="UP000294419">
    <property type="component" value="Chromosome"/>
</dbReference>
<dbReference type="InterPro" id="IPR036942">
    <property type="entry name" value="Beta-barrel_TonB_sf"/>
</dbReference>
<keyword evidence="2 10" id="KW-0813">Transport</keyword>
<evidence type="ECO:0000256" key="7">
    <source>
        <dbReference type="ARBA" id="ARBA00023136"/>
    </source>
</evidence>
<dbReference type="KEGG" id="csal:NBC122_00154"/>